<dbReference type="Gene3D" id="2.130.10.120">
    <property type="entry name" value="Prolyl oligopeptidase, N-terminal domain"/>
    <property type="match status" value="1"/>
</dbReference>
<dbReference type="InterPro" id="IPR023302">
    <property type="entry name" value="Pept_S9A_N"/>
</dbReference>
<evidence type="ECO:0000256" key="1">
    <source>
        <dbReference type="ARBA" id="ARBA00005228"/>
    </source>
</evidence>
<dbReference type="InterPro" id="IPR002470">
    <property type="entry name" value="Peptidase_S9A"/>
</dbReference>
<dbReference type="GO" id="GO:0004252">
    <property type="term" value="F:serine-type endopeptidase activity"/>
    <property type="evidence" value="ECO:0007669"/>
    <property type="project" value="UniProtKB-UniRule"/>
</dbReference>
<accession>A0A1D2ADM6</accession>
<sequence length="830" mass="90911">PAGRGSTRSNLFLWQPSIAVMARGTALLGASAALAAGYLLARRLHPNYSLNKLLNGNLRLFGGSDRLLLRTLASSSDRRYLLQHWPRPGTKDAAKRDLVAAAAGAQGDAPGSLEPLRQAVLTAPVAERRPHRLVAHGDVRVDDYYWLRDDDRSDPRVLAHLQAETEYTKAMLADTEALQEALTAEMRGRIQEADEGVPTRYGQYQYYSRTLEGQQYSVHCRRRLGPGAGARPSETDALDPSQPEEVLLDENAEARAHAFYMVGGFEVSPNHELLAYAVDTVGGEKFTLHVKDLKTGRELLTEPVQDTAGNFVWANDNATLFYVTKDALDRPYKVWRHRVGTPAALDACVFHEADEAFYVGVGRTRDDRHLLISAGSAVTSDVRMLPADDPTADWRAVLPRAHETEYSVTTRGGALFVTLRDAARPNSEVLVAPLADPAALAVLVPHRDDVKLEGISLSAGHLVSFERREGLQQAVVYRLPEGLAPPTAETLGAGEPVTLDEPAYELGPGSQGDFDSPLLRLVYSSLKTPATTMDVNLKTGARAIKKVQPVLGGFDPARYTTERLWAAAPDGVRVPISLVYRADLARRDGSDPFLLDGYGAYEVCNDPDFRSTRLSLLDRGVGFAIAHVRGGGEMGRRWYEAGKYLAKRNTFGDFIACAEHLVSAGYTRADRLCIEGRSAGGLTMGAVLNARPDLFHAAILGVPFVDCLTTMLDASIPLTVIEREEWGDPREPAYYDYMKSYSPVDNVAAADYPHILVTAGLHDPRVGYWEPAKFVAALRAARTNPRKLLLFKCDMGAGHFSQSGRFDRLRERAVEIAFLLKACGLLDARI</sequence>
<feature type="domain" description="Peptidase S9A N-terminal" evidence="8">
    <location>
        <begin position="124"/>
        <end position="547"/>
    </location>
</feature>
<evidence type="ECO:0000256" key="6">
    <source>
        <dbReference type="RuleBase" id="RU368024"/>
    </source>
</evidence>
<evidence type="ECO:0000259" key="8">
    <source>
        <dbReference type="Pfam" id="PF02897"/>
    </source>
</evidence>
<dbReference type="SUPFAM" id="SSF53474">
    <property type="entry name" value="alpha/beta-Hydrolases"/>
    <property type="match status" value="1"/>
</dbReference>
<dbReference type="GO" id="GO:0006508">
    <property type="term" value="P:proteolysis"/>
    <property type="evidence" value="ECO:0007669"/>
    <property type="project" value="UniProtKB-KW"/>
</dbReference>
<dbReference type="InterPro" id="IPR001375">
    <property type="entry name" value="Peptidase_S9_cat"/>
</dbReference>
<reference evidence="9" key="1">
    <citation type="submission" date="2015-08" db="EMBL/GenBank/DDBJ databases">
        <authorList>
            <person name="Babu N.S."/>
            <person name="Beckwith C.J."/>
            <person name="Beseler K.G."/>
            <person name="Brison A."/>
            <person name="Carone J.V."/>
            <person name="Caskin T.P."/>
            <person name="Diamond M."/>
            <person name="Durham M.E."/>
            <person name="Foxe J.M."/>
            <person name="Go M."/>
            <person name="Henderson B.A."/>
            <person name="Jones I.B."/>
            <person name="McGettigan J.A."/>
            <person name="Micheletti S.J."/>
            <person name="Nasrallah M.E."/>
            <person name="Ortiz D."/>
            <person name="Piller C.R."/>
            <person name="Privatt S.R."/>
            <person name="Schneider S.L."/>
            <person name="Sharp S."/>
            <person name="Smith T.C."/>
            <person name="Stanton J.D."/>
            <person name="Ullery H.E."/>
            <person name="Wilson R.J."/>
            <person name="Serrano M.G."/>
            <person name="Buck G."/>
            <person name="Lee V."/>
            <person name="Wang Y."/>
            <person name="Carvalho R."/>
            <person name="Voegtly L."/>
            <person name="Shi R."/>
            <person name="Duckworth R."/>
            <person name="Johnson A."/>
            <person name="Loviza R."/>
            <person name="Walstead R."/>
            <person name="Shah Z."/>
            <person name="Kiflezghi M."/>
            <person name="Wade K."/>
            <person name="Ball S.L."/>
            <person name="Bradley K.W."/>
            <person name="Asai D.J."/>
            <person name="Bowman C.A."/>
            <person name="Russell D.A."/>
            <person name="Pope W.H."/>
            <person name="Jacobs-Sera D."/>
            <person name="Hendrix R.W."/>
            <person name="Hatfull G.F."/>
        </authorList>
    </citation>
    <scope>NUCLEOTIDE SEQUENCE</scope>
</reference>
<dbReference type="InterPro" id="IPR051543">
    <property type="entry name" value="Serine_Peptidase_S9A"/>
</dbReference>
<evidence type="ECO:0000259" key="7">
    <source>
        <dbReference type="Pfam" id="PF00326"/>
    </source>
</evidence>
<protein>
    <recommendedName>
        <fullName evidence="6">Prolyl endopeptidase</fullName>
        <ecNumber evidence="6">3.4.21.-</ecNumber>
    </recommendedName>
</protein>
<dbReference type="AlphaFoldDB" id="A0A1D2ADM6"/>
<dbReference type="PRINTS" id="PR00862">
    <property type="entry name" value="PROLIGOPTASE"/>
</dbReference>
<dbReference type="Pfam" id="PF02897">
    <property type="entry name" value="Peptidase_S9_N"/>
    <property type="match status" value="1"/>
</dbReference>
<dbReference type="EC" id="3.4.21.-" evidence="6"/>
<organism evidence="9">
    <name type="scientific">Auxenochlorella protothecoides</name>
    <name type="common">Green microalga</name>
    <name type="synonym">Chlorella protothecoides</name>
    <dbReference type="NCBI Taxonomy" id="3075"/>
    <lineage>
        <taxon>Eukaryota</taxon>
        <taxon>Viridiplantae</taxon>
        <taxon>Chlorophyta</taxon>
        <taxon>core chlorophytes</taxon>
        <taxon>Trebouxiophyceae</taxon>
        <taxon>Chlorellales</taxon>
        <taxon>Chlorellaceae</taxon>
        <taxon>Auxenochlorella</taxon>
    </lineage>
</organism>
<comment type="similarity">
    <text evidence="1 6">Belongs to the peptidase S9A family.</text>
</comment>
<feature type="domain" description="Peptidase S9 prolyl oligopeptidase catalytic" evidence="7">
    <location>
        <begin position="608"/>
        <end position="823"/>
    </location>
</feature>
<feature type="non-terminal residue" evidence="9">
    <location>
        <position position="1"/>
    </location>
</feature>
<keyword evidence="3 6" id="KW-0378">Hydrolase</keyword>
<keyword evidence="4 6" id="KW-0720">Serine protease</keyword>
<proteinExistence type="inferred from homology"/>
<evidence type="ECO:0000256" key="3">
    <source>
        <dbReference type="ARBA" id="ARBA00022801"/>
    </source>
</evidence>
<dbReference type="SUPFAM" id="SSF50993">
    <property type="entry name" value="Peptidase/esterase 'gauge' domain"/>
    <property type="match status" value="1"/>
</dbReference>
<dbReference type="EMBL" id="GDKF01001364">
    <property type="protein sequence ID" value="JAT77258.1"/>
    <property type="molecule type" value="Transcribed_RNA"/>
</dbReference>
<evidence type="ECO:0000256" key="5">
    <source>
        <dbReference type="ARBA" id="ARBA00045448"/>
    </source>
</evidence>
<comment type="function">
    <text evidence="5">Serine peptidase whose precise substrate specificity remains unclear. Does not cleave peptides after a arginine or lysine residue. Regulates trans-Golgi network morphology and sorting by regulating the membrane binding of the AP-1 complex. May play a role in the regulation of synaptic vesicle exocytosis.</text>
</comment>
<name>A0A1D2ADM6_AUXPR</name>
<dbReference type="PANTHER" id="PTHR11757">
    <property type="entry name" value="PROTEASE FAMILY S9A OLIGOPEPTIDASE"/>
    <property type="match status" value="1"/>
</dbReference>
<evidence type="ECO:0000256" key="4">
    <source>
        <dbReference type="ARBA" id="ARBA00022825"/>
    </source>
</evidence>
<evidence type="ECO:0000313" key="9">
    <source>
        <dbReference type="EMBL" id="JAT77258.1"/>
    </source>
</evidence>
<dbReference type="InterPro" id="IPR029058">
    <property type="entry name" value="AB_hydrolase_fold"/>
</dbReference>
<dbReference type="PANTHER" id="PTHR11757:SF19">
    <property type="entry name" value="PROLYL ENDOPEPTIDASE-LIKE"/>
    <property type="match status" value="1"/>
</dbReference>
<dbReference type="Gene3D" id="3.40.50.1820">
    <property type="entry name" value="alpha/beta hydrolase"/>
    <property type="match status" value="1"/>
</dbReference>
<dbReference type="Pfam" id="PF00326">
    <property type="entry name" value="Peptidase_S9"/>
    <property type="match status" value="1"/>
</dbReference>
<gene>
    <name evidence="9" type="ORF">g.60183</name>
</gene>
<evidence type="ECO:0000256" key="2">
    <source>
        <dbReference type="ARBA" id="ARBA00022670"/>
    </source>
</evidence>
<keyword evidence="2 6" id="KW-0645">Protease</keyword>